<accession>A0A1M6LIB4</accession>
<sequence length="56" mass="6469">MTGFQSTEVVNNSKEYNFKNIRPRLRIYIYQTPGGCFPILKKIFAGYSVVVRGEHT</sequence>
<evidence type="ECO:0000313" key="2">
    <source>
        <dbReference type="Proteomes" id="UP000184050"/>
    </source>
</evidence>
<organism evidence="1 2">
    <name type="scientific">Tangfeifania diversioriginum</name>
    <dbReference type="NCBI Taxonomy" id="1168035"/>
    <lineage>
        <taxon>Bacteria</taxon>
        <taxon>Pseudomonadati</taxon>
        <taxon>Bacteroidota</taxon>
        <taxon>Bacteroidia</taxon>
        <taxon>Marinilabiliales</taxon>
        <taxon>Prolixibacteraceae</taxon>
        <taxon>Tangfeifania</taxon>
    </lineage>
</organism>
<proteinExistence type="predicted"/>
<dbReference type="EMBL" id="FQZE01000027">
    <property type="protein sequence ID" value="SHJ70932.1"/>
    <property type="molecule type" value="Genomic_DNA"/>
</dbReference>
<protein>
    <submittedName>
        <fullName evidence="1">Uncharacterized protein</fullName>
    </submittedName>
</protein>
<reference evidence="1 2" key="1">
    <citation type="submission" date="2016-11" db="EMBL/GenBank/DDBJ databases">
        <authorList>
            <person name="Jaros S."/>
            <person name="Januszkiewicz K."/>
            <person name="Wedrychowicz H."/>
        </authorList>
    </citation>
    <scope>NUCLEOTIDE SEQUENCE [LARGE SCALE GENOMIC DNA]</scope>
    <source>
        <strain evidence="1 2">DSM 27063</strain>
    </source>
</reference>
<keyword evidence="2" id="KW-1185">Reference proteome</keyword>
<dbReference type="Proteomes" id="UP000184050">
    <property type="component" value="Unassembled WGS sequence"/>
</dbReference>
<evidence type="ECO:0000313" key="1">
    <source>
        <dbReference type="EMBL" id="SHJ70932.1"/>
    </source>
</evidence>
<name>A0A1M6LIB4_9BACT</name>
<gene>
    <name evidence="1" type="ORF">SAMN05444280_1271</name>
</gene>
<dbReference type="AlphaFoldDB" id="A0A1M6LIB4"/>